<keyword evidence="1" id="KW-0812">Transmembrane</keyword>
<accession>A0A224Y705</accession>
<evidence type="ECO:0000313" key="2">
    <source>
        <dbReference type="EMBL" id="JAW16381.1"/>
    </source>
</evidence>
<name>A0A224Y705_9HEMI</name>
<feature type="transmembrane region" description="Helical" evidence="1">
    <location>
        <begin position="20"/>
        <end position="47"/>
    </location>
</feature>
<dbReference type="EMBL" id="GFTR01000045">
    <property type="protein sequence ID" value="JAW16381.1"/>
    <property type="molecule type" value="Transcribed_RNA"/>
</dbReference>
<protein>
    <submittedName>
        <fullName evidence="2">Putative secreted protein</fullName>
    </submittedName>
</protein>
<dbReference type="AlphaFoldDB" id="A0A224Y705"/>
<keyword evidence="1" id="KW-1133">Transmembrane helix</keyword>
<organism evidence="2">
    <name type="scientific">Panstrongylus lignarius</name>
    <dbReference type="NCBI Taxonomy" id="156445"/>
    <lineage>
        <taxon>Eukaryota</taxon>
        <taxon>Metazoa</taxon>
        <taxon>Ecdysozoa</taxon>
        <taxon>Arthropoda</taxon>
        <taxon>Hexapoda</taxon>
        <taxon>Insecta</taxon>
        <taxon>Pterygota</taxon>
        <taxon>Neoptera</taxon>
        <taxon>Paraneoptera</taxon>
        <taxon>Hemiptera</taxon>
        <taxon>Heteroptera</taxon>
        <taxon>Panheteroptera</taxon>
        <taxon>Cimicomorpha</taxon>
        <taxon>Reduviidae</taxon>
        <taxon>Triatominae</taxon>
        <taxon>Panstrongylus</taxon>
    </lineage>
</organism>
<evidence type="ECO:0000256" key="1">
    <source>
        <dbReference type="SAM" id="Phobius"/>
    </source>
</evidence>
<keyword evidence="1" id="KW-0472">Membrane</keyword>
<proteinExistence type="predicted"/>
<reference evidence="2" key="1">
    <citation type="journal article" date="2018" name="PLoS Negl. Trop. Dis.">
        <title>An insight into the salivary gland and fat body transcriptome of Panstrongylus lignarius (Hemiptera: Heteroptera), the main vector of Chagas disease in Peru.</title>
        <authorList>
            <person name="Nevoa J.C."/>
            <person name="Mendes M.T."/>
            <person name="da Silva M.V."/>
            <person name="Soares S.C."/>
            <person name="Oliveira C.J.F."/>
            <person name="Ribeiro J.M.C."/>
        </authorList>
    </citation>
    <scope>NUCLEOTIDE SEQUENCE</scope>
</reference>
<sequence>MMFLLGYGNDFYFEQRRLKWGAWFFLVWSSFLLFSRGTTLVVDWLFLLGKELNRDHNALLLLNLIAA</sequence>